<dbReference type="EMBL" id="JAASQL010000001">
    <property type="protein sequence ID" value="NIJ44275.1"/>
    <property type="molecule type" value="Genomic_DNA"/>
</dbReference>
<proteinExistence type="predicted"/>
<keyword evidence="2" id="KW-1185">Reference proteome</keyword>
<evidence type="ECO:0008006" key="3">
    <source>
        <dbReference type="Google" id="ProtNLM"/>
    </source>
</evidence>
<evidence type="ECO:0000313" key="1">
    <source>
        <dbReference type="EMBL" id="NIJ44275.1"/>
    </source>
</evidence>
<sequence>MKNLLKGLFTAVVVSVCLTSCTEDVLLEFDDMTAEEVSKKYEENMKATYEADAAKEASVENTQE</sequence>
<protein>
    <recommendedName>
        <fullName evidence="3">Secreted protein</fullName>
    </recommendedName>
</protein>
<evidence type="ECO:0000313" key="2">
    <source>
        <dbReference type="Proteomes" id="UP000745859"/>
    </source>
</evidence>
<gene>
    <name evidence="1" type="ORF">FHR24_000714</name>
</gene>
<organism evidence="1 2">
    <name type="scientific">Wenyingzhuangia heitensis</name>
    <dbReference type="NCBI Taxonomy" id="1487859"/>
    <lineage>
        <taxon>Bacteria</taxon>
        <taxon>Pseudomonadati</taxon>
        <taxon>Bacteroidota</taxon>
        <taxon>Flavobacteriia</taxon>
        <taxon>Flavobacteriales</taxon>
        <taxon>Flavobacteriaceae</taxon>
        <taxon>Wenyingzhuangia</taxon>
    </lineage>
</organism>
<dbReference type="Proteomes" id="UP000745859">
    <property type="component" value="Unassembled WGS sequence"/>
</dbReference>
<accession>A0ABX0U919</accession>
<dbReference type="RefSeq" id="WP_167183965.1">
    <property type="nucleotide sequence ID" value="NZ_JAASQL010000001.1"/>
</dbReference>
<comment type="caution">
    <text evidence="1">The sequence shown here is derived from an EMBL/GenBank/DDBJ whole genome shotgun (WGS) entry which is preliminary data.</text>
</comment>
<reference evidence="1 2" key="1">
    <citation type="submission" date="2020-03" db="EMBL/GenBank/DDBJ databases">
        <title>Genomic Encyclopedia of Type Strains, Phase IV (KMG-IV): sequencing the most valuable type-strain genomes for metagenomic binning, comparative biology and taxonomic classification.</title>
        <authorList>
            <person name="Goeker M."/>
        </authorList>
    </citation>
    <scope>NUCLEOTIDE SEQUENCE [LARGE SCALE GENOMIC DNA]</scope>
    <source>
        <strain evidence="1 2">DSM 101599</strain>
    </source>
</reference>
<name>A0ABX0U919_9FLAO</name>